<reference evidence="2 3" key="1">
    <citation type="submission" date="2016-10" db="EMBL/GenBank/DDBJ databases">
        <authorList>
            <person name="de Groot N.N."/>
        </authorList>
    </citation>
    <scope>NUCLEOTIDE SEQUENCE [LARGE SCALE GENOMIC DNA]</scope>
    <source>
        <strain evidence="2 3">DSM 19219</strain>
    </source>
</reference>
<dbReference type="SUPFAM" id="SSF46785">
    <property type="entry name" value="Winged helix' DNA-binding domain"/>
    <property type="match status" value="1"/>
</dbReference>
<dbReference type="OrthoDB" id="9126850at2"/>
<keyword evidence="3" id="KW-1185">Reference proteome</keyword>
<organism evidence="2 3">
    <name type="scientific">Aidingimonas halophila</name>
    <dbReference type="NCBI Taxonomy" id="574349"/>
    <lineage>
        <taxon>Bacteria</taxon>
        <taxon>Pseudomonadati</taxon>
        <taxon>Pseudomonadota</taxon>
        <taxon>Gammaproteobacteria</taxon>
        <taxon>Oceanospirillales</taxon>
        <taxon>Halomonadaceae</taxon>
        <taxon>Aidingimonas</taxon>
    </lineage>
</organism>
<dbReference type="InterPro" id="IPR036388">
    <property type="entry name" value="WH-like_DNA-bd_sf"/>
</dbReference>
<accession>A0A1H2UDR3</accession>
<dbReference type="Pfam" id="PF13545">
    <property type="entry name" value="HTH_Crp_2"/>
    <property type="match status" value="1"/>
</dbReference>
<sequence length="82" mass="9134">MAKHTGEGANGRFRLPLSQEQLADALGLSAVHISRTFSILHDEGLVNRERHQVELFDLDALADVATFDACYLNHNIRSLLYA</sequence>
<dbReference type="STRING" id="574349.SAMN05443545_102124"/>
<dbReference type="InterPro" id="IPR012318">
    <property type="entry name" value="HTH_CRP"/>
</dbReference>
<proteinExistence type="predicted"/>
<dbReference type="AlphaFoldDB" id="A0A1H2UDR3"/>
<evidence type="ECO:0000313" key="3">
    <source>
        <dbReference type="Proteomes" id="UP000198500"/>
    </source>
</evidence>
<evidence type="ECO:0000259" key="1">
    <source>
        <dbReference type="PROSITE" id="PS51063"/>
    </source>
</evidence>
<dbReference type="SMART" id="SM00419">
    <property type="entry name" value="HTH_CRP"/>
    <property type="match status" value="1"/>
</dbReference>
<dbReference type="GO" id="GO:0006355">
    <property type="term" value="P:regulation of DNA-templated transcription"/>
    <property type="evidence" value="ECO:0007669"/>
    <property type="project" value="InterPro"/>
</dbReference>
<dbReference type="GO" id="GO:0003677">
    <property type="term" value="F:DNA binding"/>
    <property type="evidence" value="ECO:0007669"/>
    <property type="project" value="InterPro"/>
</dbReference>
<feature type="domain" description="HTH crp-type" evidence="1">
    <location>
        <begin position="1"/>
        <end position="59"/>
    </location>
</feature>
<dbReference type="RefSeq" id="WP_092568218.1">
    <property type="nucleotide sequence ID" value="NZ_BMXH01000002.1"/>
</dbReference>
<dbReference type="Proteomes" id="UP000198500">
    <property type="component" value="Unassembled WGS sequence"/>
</dbReference>
<name>A0A1H2UDR3_9GAMM</name>
<dbReference type="Gene3D" id="1.10.10.10">
    <property type="entry name" value="Winged helix-like DNA-binding domain superfamily/Winged helix DNA-binding domain"/>
    <property type="match status" value="1"/>
</dbReference>
<evidence type="ECO:0000313" key="2">
    <source>
        <dbReference type="EMBL" id="SDW54256.1"/>
    </source>
</evidence>
<dbReference type="PROSITE" id="PS51063">
    <property type="entry name" value="HTH_CRP_2"/>
    <property type="match status" value="1"/>
</dbReference>
<protein>
    <submittedName>
        <fullName evidence="2">Crp-like helix-turn-helix domain-containing protein</fullName>
    </submittedName>
</protein>
<dbReference type="InterPro" id="IPR036390">
    <property type="entry name" value="WH_DNA-bd_sf"/>
</dbReference>
<dbReference type="EMBL" id="FNNI01000002">
    <property type="protein sequence ID" value="SDW54256.1"/>
    <property type="molecule type" value="Genomic_DNA"/>
</dbReference>
<gene>
    <name evidence="2" type="ORF">SAMN05443545_102124</name>
</gene>